<dbReference type="Proteomes" id="UP001209730">
    <property type="component" value="Unassembled WGS sequence"/>
</dbReference>
<evidence type="ECO:0000313" key="2">
    <source>
        <dbReference type="Proteomes" id="UP001209730"/>
    </source>
</evidence>
<dbReference type="GeneID" id="76609700"/>
<organism evidence="1 2">
    <name type="scientific">Microbulbifer thermotolerans</name>
    <dbReference type="NCBI Taxonomy" id="252514"/>
    <lineage>
        <taxon>Bacteria</taxon>
        <taxon>Pseudomonadati</taxon>
        <taxon>Pseudomonadota</taxon>
        <taxon>Gammaproteobacteria</taxon>
        <taxon>Cellvibrionales</taxon>
        <taxon>Microbulbiferaceae</taxon>
        <taxon>Microbulbifer</taxon>
    </lineage>
</organism>
<evidence type="ECO:0008006" key="3">
    <source>
        <dbReference type="Google" id="ProtNLM"/>
    </source>
</evidence>
<dbReference type="EMBL" id="JAPHQB010000013">
    <property type="protein sequence ID" value="MCX2802035.1"/>
    <property type="molecule type" value="Genomic_DNA"/>
</dbReference>
<evidence type="ECO:0000313" key="1">
    <source>
        <dbReference type="EMBL" id="MCX2802035.1"/>
    </source>
</evidence>
<reference evidence="1" key="1">
    <citation type="submission" date="2022-11" db="EMBL/GenBank/DDBJ databases">
        <title>Chitin-degrading and fungicidal potential of chitinolytic bacterial strains from marine environment of the Pacific Ocean regions.</title>
        <authorList>
            <person name="Pentekhina I."/>
            <person name="Nedashkovskaya O."/>
            <person name="Seitkalieva A."/>
            <person name="Podvolotskaya A."/>
            <person name="Tekutyeva L."/>
            <person name="Balabanova L."/>
        </authorList>
    </citation>
    <scope>NUCLEOTIDE SEQUENCE</scope>
    <source>
        <strain evidence="1">KMM 6838</strain>
    </source>
</reference>
<dbReference type="RefSeq" id="WP_197462977.1">
    <property type="nucleotide sequence ID" value="NZ_CP014864.1"/>
</dbReference>
<comment type="caution">
    <text evidence="1">The sequence shown here is derived from an EMBL/GenBank/DDBJ whole genome shotgun (WGS) entry which is preliminary data.</text>
</comment>
<sequence>MVTIVATDNEGAKSEAYAQTVRVGPEPPPMAPELSDISAETSGQCASVMGTVIDENQNLDSLVVAFANDSVTASVTGTAFRAEQCNLPGGEQTALVTATDLTGLKATASVTFTVDAGVTATLDDHIVAGRLDYTNYANCYLEYSTAPFRLDEYPISSDRCQWRDGDGSCSGPAVACSNNDSNSGGNDGSNSSCSDYSTYNYYHKAAGRAYSTGNPLTPDYFAKGSGDAMPGSTWGWTTLHSSDGSIWRTGNCP</sequence>
<protein>
    <recommendedName>
        <fullName evidence="3">Big-1 domain-containing protein</fullName>
    </recommendedName>
</protein>
<proteinExistence type="predicted"/>
<gene>
    <name evidence="1" type="ORF">OQJ68_09570</name>
</gene>
<dbReference type="AlphaFoldDB" id="A0AB35HXS0"/>
<accession>A0AB35HXS0</accession>
<name>A0AB35HXS0_MICTH</name>